<reference evidence="1 2" key="1">
    <citation type="journal article" date="2024" name="bioRxiv">
        <title>A reference genome for Trichogramma kaykai: A tiny desert-dwelling parasitoid wasp with competing sex-ratio distorters.</title>
        <authorList>
            <person name="Culotta J."/>
            <person name="Lindsey A.R."/>
        </authorList>
    </citation>
    <scope>NUCLEOTIDE SEQUENCE [LARGE SCALE GENOMIC DNA]</scope>
    <source>
        <strain evidence="1 2">KSX58</strain>
    </source>
</reference>
<keyword evidence="2" id="KW-1185">Reference proteome</keyword>
<name>A0ABD2VYD1_9HYME</name>
<dbReference type="Proteomes" id="UP001627154">
    <property type="component" value="Unassembled WGS sequence"/>
</dbReference>
<gene>
    <name evidence="1" type="ORF">TKK_018801</name>
</gene>
<evidence type="ECO:0000313" key="1">
    <source>
        <dbReference type="EMBL" id="KAL3385761.1"/>
    </source>
</evidence>
<proteinExistence type="predicted"/>
<organism evidence="1 2">
    <name type="scientific">Trichogramma kaykai</name>
    <dbReference type="NCBI Taxonomy" id="54128"/>
    <lineage>
        <taxon>Eukaryota</taxon>
        <taxon>Metazoa</taxon>
        <taxon>Ecdysozoa</taxon>
        <taxon>Arthropoda</taxon>
        <taxon>Hexapoda</taxon>
        <taxon>Insecta</taxon>
        <taxon>Pterygota</taxon>
        <taxon>Neoptera</taxon>
        <taxon>Endopterygota</taxon>
        <taxon>Hymenoptera</taxon>
        <taxon>Apocrita</taxon>
        <taxon>Proctotrupomorpha</taxon>
        <taxon>Chalcidoidea</taxon>
        <taxon>Trichogrammatidae</taxon>
        <taxon>Trichogramma</taxon>
    </lineage>
</organism>
<comment type="caution">
    <text evidence="1">The sequence shown here is derived from an EMBL/GenBank/DDBJ whole genome shotgun (WGS) entry which is preliminary data.</text>
</comment>
<protein>
    <submittedName>
        <fullName evidence="1">Uncharacterized protein</fullName>
    </submittedName>
</protein>
<sequence>MPKIHNQTSKSNKIIDTCNFKNSKTNRQQQQQQQLTIRTRGSQPLIRSIRERFLRRRRAREREREEHPTCSTPGMIMKIFSRSQCVQFIECEHKIGLFHQETKRVYIAAAAAAAALLLFIV</sequence>
<evidence type="ECO:0000313" key="2">
    <source>
        <dbReference type="Proteomes" id="UP001627154"/>
    </source>
</evidence>
<dbReference type="EMBL" id="JBJJXI010000153">
    <property type="protein sequence ID" value="KAL3385761.1"/>
    <property type="molecule type" value="Genomic_DNA"/>
</dbReference>
<accession>A0ABD2VYD1</accession>
<dbReference type="AlphaFoldDB" id="A0ABD2VYD1"/>